<proteinExistence type="predicted"/>
<dbReference type="Proteomes" id="UP001234178">
    <property type="component" value="Unassembled WGS sequence"/>
</dbReference>
<accession>A0ABR0A535</accession>
<name>A0ABR0A535_9CRUS</name>
<reference evidence="1 2" key="1">
    <citation type="journal article" date="2023" name="Nucleic Acids Res.">
        <title>The hologenome of Daphnia magna reveals possible DNA methylation and microbiome-mediated evolution of the host genome.</title>
        <authorList>
            <person name="Chaturvedi A."/>
            <person name="Li X."/>
            <person name="Dhandapani V."/>
            <person name="Marshall H."/>
            <person name="Kissane S."/>
            <person name="Cuenca-Cambronero M."/>
            <person name="Asole G."/>
            <person name="Calvet F."/>
            <person name="Ruiz-Romero M."/>
            <person name="Marangio P."/>
            <person name="Guigo R."/>
            <person name="Rago D."/>
            <person name="Mirbahai L."/>
            <person name="Eastwood N."/>
            <person name="Colbourne J.K."/>
            <person name="Zhou J."/>
            <person name="Mallon E."/>
            <person name="Orsini L."/>
        </authorList>
    </citation>
    <scope>NUCLEOTIDE SEQUENCE [LARGE SCALE GENOMIC DNA]</scope>
    <source>
        <strain evidence="1">LRV0_1</strain>
    </source>
</reference>
<gene>
    <name evidence="1" type="ORF">OUZ56_002262</name>
</gene>
<keyword evidence="2" id="KW-1185">Reference proteome</keyword>
<evidence type="ECO:0000313" key="2">
    <source>
        <dbReference type="Proteomes" id="UP001234178"/>
    </source>
</evidence>
<sequence>MRLKIKIDMMRYRNTNRNHLHKTFHDSRTAVTLRSSHPASQRGVSGNVVFWMVKKGGGSHTRMISSCKLGEK</sequence>
<evidence type="ECO:0000313" key="1">
    <source>
        <dbReference type="EMBL" id="KAK4020270.1"/>
    </source>
</evidence>
<protein>
    <submittedName>
        <fullName evidence="1">Uncharacterized protein</fullName>
    </submittedName>
</protein>
<comment type="caution">
    <text evidence="1">The sequence shown here is derived from an EMBL/GenBank/DDBJ whole genome shotgun (WGS) entry which is preliminary data.</text>
</comment>
<organism evidence="1 2">
    <name type="scientific">Daphnia magna</name>
    <dbReference type="NCBI Taxonomy" id="35525"/>
    <lineage>
        <taxon>Eukaryota</taxon>
        <taxon>Metazoa</taxon>
        <taxon>Ecdysozoa</taxon>
        <taxon>Arthropoda</taxon>
        <taxon>Crustacea</taxon>
        <taxon>Branchiopoda</taxon>
        <taxon>Diplostraca</taxon>
        <taxon>Cladocera</taxon>
        <taxon>Anomopoda</taxon>
        <taxon>Daphniidae</taxon>
        <taxon>Daphnia</taxon>
    </lineage>
</organism>
<dbReference type="EMBL" id="JAOYFB010000036">
    <property type="protein sequence ID" value="KAK4020270.1"/>
    <property type="molecule type" value="Genomic_DNA"/>
</dbReference>